<comment type="caution">
    <text evidence="1">The sequence shown here is derived from an EMBL/GenBank/DDBJ whole genome shotgun (WGS) entry which is preliminary data.</text>
</comment>
<sequence>MQWGVDISLLGVLVTKYGDIAVAKALATAKPADGKNVIVRHLQKQQFVAWQKKGKTIDAVFKYLELHKLEGNVVNSPLLDALQGYIKVYNHATRAEETFLGTLIKGFGGDNKFATMLEKASTIESTNTKAAELRTKLFEYWWDKGVNTWEKLIYGRFKVSETAVGNKVQLKIMADYAKFLATKTGVSTGADANLKYRGTEETATSLQFGMVYHHCDCSFLSKRASMRSSIESATITDEEPERYKDFR</sequence>
<dbReference type="EMBL" id="NBNE01000233">
    <property type="protein sequence ID" value="OWZ21366.1"/>
    <property type="molecule type" value="Genomic_DNA"/>
</dbReference>
<evidence type="ECO:0000313" key="1">
    <source>
        <dbReference type="EMBL" id="OWZ21366.1"/>
    </source>
</evidence>
<evidence type="ECO:0008006" key="3">
    <source>
        <dbReference type="Google" id="ProtNLM"/>
    </source>
</evidence>
<protein>
    <recommendedName>
        <fullName evidence="3">RxLR effector protein</fullName>
    </recommendedName>
</protein>
<evidence type="ECO:0000313" key="2">
    <source>
        <dbReference type="Proteomes" id="UP000198211"/>
    </source>
</evidence>
<reference evidence="2" key="1">
    <citation type="submission" date="2017-03" db="EMBL/GenBank/DDBJ databases">
        <title>Phytopthora megakarya and P. palmivora, two closely related causual agents of cacao black pod achieved similar genome size and gene model numbers by different mechanisms.</title>
        <authorList>
            <person name="Ali S."/>
            <person name="Shao J."/>
            <person name="Larry D.J."/>
            <person name="Kronmiller B."/>
            <person name="Shen D."/>
            <person name="Strem M.D."/>
            <person name="Melnick R.L."/>
            <person name="Guiltinan M.J."/>
            <person name="Tyler B.M."/>
            <person name="Meinhardt L.W."/>
            <person name="Bailey B.A."/>
        </authorList>
    </citation>
    <scope>NUCLEOTIDE SEQUENCE [LARGE SCALE GENOMIC DNA]</scope>
    <source>
        <strain evidence="2">zdho120</strain>
    </source>
</reference>
<dbReference type="OrthoDB" id="128648at2759"/>
<proteinExistence type="predicted"/>
<dbReference type="STRING" id="4795.A0A225WUP1"/>
<dbReference type="AlphaFoldDB" id="A0A225WUP1"/>
<accession>A0A225WUP1</accession>
<gene>
    <name evidence="1" type="ORF">PHMEG_0004106</name>
</gene>
<keyword evidence="2" id="KW-1185">Reference proteome</keyword>
<dbReference type="Proteomes" id="UP000198211">
    <property type="component" value="Unassembled WGS sequence"/>
</dbReference>
<name>A0A225WUP1_9STRA</name>
<organism evidence="1 2">
    <name type="scientific">Phytophthora megakarya</name>
    <dbReference type="NCBI Taxonomy" id="4795"/>
    <lineage>
        <taxon>Eukaryota</taxon>
        <taxon>Sar</taxon>
        <taxon>Stramenopiles</taxon>
        <taxon>Oomycota</taxon>
        <taxon>Peronosporomycetes</taxon>
        <taxon>Peronosporales</taxon>
        <taxon>Peronosporaceae</taxon>
        <taxon>Phytophthora</taxon>
    </lineage>
</organism>